<feature type="compositionally biased region" description="Basic residues" evidence="1">
    <location>
        <begin position="42"/>
        <end position="60"/>
    </location>
</feature>
<evidence type="ECO:0000313" key="4">
    <source>
        <dbReference type="Proteomes" id="UP000275401"/>
    </source>
</evidence>
<dbReference type="Pfam" id="PF07992">
    <property type="entry name" value="Pyr_redox_2"/>
    <property type="match status" value="1"/>
</dbReference>
<evidence type="ECO:0000256" key="1">
    <source>
        <dbReference type="SAM" id="MobiDB-lite"/>
    </source>
</evidence>
<feature type="domain" description="FAD/NAD(P)-binding" evidence="2">
    <location>
        <begin position="6"/>
        <end position="44"/>
    </location>
</feature>
<evidence type="ECO:0000313" key="3">
    <source>
        <dbReference type="EMBL" id="RNG20324.1"/>
    </source>
</evidence>
<dbReference type="Proteomes" id="UP000275401">
    <property type="component" value="Unassembled WGS sequence"/>
</dbReference>
<organism evidence="3 4">
    <name type="scientific">Streptomyces botrytidirepellens</name>
    <dbReference type="NCBI Taxonomy" id="2486417"/>
    <lineage>
        <taxon>Bacteria</taxon>
        <taxon>Bacillati</taxon>
        <taxon>Actinomycetota</taxon>
        <taxon>Actinomycetes</taxon>
        <taxon>Kitasatosporales</taxon>
        <taxon>Streptomycetaceae</taxon>
        <taxon>Streptomyces</taxon>
    </lineage>
</organism>
<name>A0A3M8VRL0_9ACTN</name>
<evidence type="ECO:0000259" key="2">
    <source>
        <dbReference type="Pfam" id="PF07992"/>
    </source>
</evidence>
<gene>
    <name evidence="3" type="ORF">EEJ42_23970</name>
</gene>
<reference evidence="3 4" key="1">
    <citation type="submission" date="2018-11" db="EMBL/GenBank/DDBJ databases">
        <title>The Potential of Streptomyces as Biocontrol Agents against the Tomato grey mould, Botrytis cinerea (Gray mold) Frontiers in Microbiology.</title>
        <authorList>
            <person name="Li D."/>
        </authorList>
    </citation>
    <scope>NUCLEOTIDE SEQUENCE [LARGE SCALE GENOMIC DNA]</scope>
    <source>
        <strain evidence="3 4">NEAU-LD23</strain>
    </source>
</reference>
<proteinExistence type="predicted"/>
<dbReference type="SUPFAM" id="SSF51905">
    <property type="entry name" value="FAD/NAD(P)-binding domain"/>
    <property type="match status" value="1"/>
</dbReference>
<dbReference type="EMBL" id="RIBZ01000288">
    <property type="protein sequence ID" value="RNG20324.1"/>
    <property type="molecule type" value="Genomic_DNA"/>
</dbReference>
<dbReference type="Gene3D" id="3.50.50.60">
    <property type="entry name" value="FAD/NAD(P)-binding domain"/>
    <property type="match status" value="1"/>
</dbReference>
<dbReference type="InterPro" id="IPR023753">
    <property type="entry name" value="FAD/NAD-binding_dom"/>
</dbReference>
<feature type="compositionally biased region" description="Pro residues" evidence="1">
    <location>
        <begin position="75"/>
        <end position="87"/>
    </location>
</feature>
<dbReference type="AlphaFoldDB" id="A0A3M8VRL0"/>
<accession>A0A3M8VRL0</accession>
<feature type="region of interest" description="Disordered" evidence="1">
    <location>
        <begin position="29"/>
        <end position="96"/>
    </location>
</feature>
<protein>
    <recommendedName>
        <fullName evidence="2">FAD/NAD(P)-binding domain-containing protein</fullName>
    </recommendedName>
</protein>
<dbReference type="GO" id="GO:0016491">
    <property type="term" value="F:oxidoreductase activity"/>
    <property type="evidence" value="ECO:0007669"/>
    <property type="project" value="InterPro"/>
</dbReference>
<dbReference type="InterPro" id="IPR036188">
    <property type="entry name" value="FAD/NAD-bd_sf"/>
</dbReference>
<comment type="caution">
    <text evidence="3">The sequence shown here is derived from an EMBL/GenBank/DDBJ whole genome shotgun (WGS) entry which is preliminary data.</text>
</comment>
<keyword evidence="4" id="KW-1185">Reference proteome</keyword>
<sequence>MGGRTEDAGLALDPAGRILVDADLRSVSRPGIYAVGDAAARARGRRPARSGPAGRHRRPRQGAGGALDSPRPAAGRPPPGPRRPPPGHGLMGDQNG</sequence>